<protein>
    <submittedName>
        <fullName evidence="2">Uncharacterized protein</fullName>
    </submittedName>
</protein>
<dbReference type="STRING" id="870435.A0A0C3PBS9"/>
<dbReference type="AlphaFoldDB" id="A0A0C3PBS9"/>
<dbReference type="OrthoDB" id="10677347at2759"/>
<feature type="region of interest" description="Disordered" evidence="1">
    <location>
        <begin position="1"/>
        <end position="187"/>
    </location>
</feature>
<organism evidence="2 3">
    <name type="scientific">Pisolithus tinctorius Marx 270</name>
    <dbReference type="NCBI Taxonomy" id="870435"/>
    <lineage>
        <taxon>Eukaryota</taxon>
        <taxon>Fungi</taxon>
        <taxon>Dikarya</taxon>
        <taxon>Basidiomycota</taxon>
        <taxon>Agaricomycotina</taxon>
        <taxon>Agaricomycetes</taxon>
        <taxon>Agaricomycetidae</taxon>
        <taxon>Boletales</taxon>
        <taxon>Sclerodermatineae</taxon>
        <taxon>Pisolithaceae</taxon>
        <taxon>Pisolithus</taxon>
    </lineage>
</organism>
<keyword evidence="3" id="KW-1185">Reference proteome</keyword>
<accession>A0A0C3PBS9</accession>
<evidence type="ECO:0000313" key="2">
    <source>
        <dbReference type="EMBL" id="KIO05159.1"/>
    </source>
</evidence>
<reference evidence="2 3" key="1">
    <citation type="submission" date="2014-04" db="EMBL/GenBank/DDBJ databases">
        <authorList>
            <consortium name="DOE Joint Genome Institute"/>
            <person name="Kuo A."/>
            <person name="Kohler A."/>
            <person name="Costa M.D."/>
            <person name="Nagy L.G."/>
            <person name="Floudas D."/>
            <person name="Copeland A."/>
            <person name="Barry K.W."/>
            <person name="Cichocki N."/>
            <person name="Veneault-Fourrey C."/>
            <person name="LaButti K."/>
            <person name="Lindquist E.A."/>
            <person name="Lipzen A."/>
            <person name="Lundell T."/>
            <person name="Morin E."/>
            <person name="Murat C."/>
            <person name="Sun H."/>
            <person name="Tunlid A."/>
            <person name="Henrissat B."/>
            <person name="Grigoriev I.V."/>
            <person name="Hibbett D.S."/>
            <person name="Martin F."/>
            <person name="Nordberg H.P."/>
            <person name="Cantor M.N."/>
            <person name="Hua S.X."/>
        </authorList>
    </citation>
    <scope>NUCLEOTIDE SEQUENCE [LARGE SCALE GENOMIC DNA]</scope>
    <source>
        <strain evidence="2 3">Marx 270</strain>
    </source>
</reference>
<evidence type="ECO:0000313" key="3">
    <source>
        <dbReference type="Proteomes" id="UP000054217"/>
    </source>
</evidence>
<dbReference type="InParanoid" id="A0A0C3PBS9"/>
<dbReference type="HOGENOM" id="CLU_483212_0_0_1"/>
<gene>
    <name evidence="2" type="ORF">M404DRAFT_25782</name>
</gene>
<name>A0A0C3PBS9_PISTI</name>
<reference evidence="3" key="2">
    <citation type="submission" date="2015-01" db="EMBL/GenBank/DDBJ databases">
        <title>Evolutionary Origins and Diversification of the Mycorrhizal Mutualists.</title>
        <authorList>
            <consortium name="DOE Joint Genome Institute"/>
            <consortium name="Mycorrhizal Genomics Consortium"/>
            <person name="Kohler A."/>
            <person name="Kuo A."/>
            <person name="Nagy L.G."/>
            <person name="Floudas D."/>
            <person name="Copeland A."/>
            <person name="Barry K.W."/>
            <person name="Cichocki N."/>
            <person name="Veneault-Fourrey C."/>
            <person name="LaButti K."/>
            <person name="Lindquist E.A."/>
            <person name="Lipzen A."/>
            <person name="Lundell T."/>
            <person name="Morin E."/>
            <person name="Murat C."/>
            <person name="Riley R."/>
            <person name="Ohm R."/>
            <person name="Sun H."/>
            <person name="Tunlid A."/>
            <person name="Henrissat B."/>
            <person name="Grigoriev I.V."/>
            <person name="Hibbett D.S."/>
            <person name="Martin F."/>
        </authorList>
    </citation>
    <scope>NUCLEOTIDE SEQUENCE [LARGE SCALE GENOMIC DNA]</scope>
    <source>
        <strain evidence="3">Marx 270</strain>
    </source>
</reference>
<dbReference type="EMBL" id="KN831968">
    <property type="protein sequence ID" value="KIO05159.1"/>
    <property type="molecule type" value="Genomic_DNA"/>
</dbReference>
<evidence type="ECO:0000256" key="1">
    <source>
        <dbReference type="SAM" id="MobiDB-lite"/>
    </source>
</evidence>
<sequence length="576" mass="65070">MAEQSPRGVRFNPGVRIRRIEARGDNPGTADPSRNDRSRRRHQRPASYGEKTMQDPVPPPPPPSAAAYSKDHLVPPPPPPFETAFPMEELLPPPPPPSDTAEVAAEPEEVPPPPPPAEDIEDEDTDRPPPPPSSDDDESADDLTPPPPPSSEDYSMSDEPIPPPPPPADESDSRGSIASPDAMETEVASAELLPAEAEDTRFLAAAVATPQHPSPEDQPDVFAHTERNRLRRTFQDLCSAWIGHDLSDEEKTQMEMDGFVHPGADVAVYWEIHRLRLDRRPVRYHFPFVPHEWRDRAIADGMSRTATEFAYSVARRMDLLEEGDRCLGQLDDLEEFHDPFISLGLQRYAGQPRNLARNSVMDMIVMYMACRINTAVRHLTQLPSTAHWPEDWYQHLRIDMGTLDCLIPIAVTQNCYRPLLPAVYILHHMGGWTEATFRDALFQIPEAQITDFTYSIIELLPRWSLRPDTDGGFVLPWWLNGISNYASEARVLCSDEVQTIAQRYFTDLWPLQKSPIKDRLHGVLDAQVKRYKNNALRVEALLPGLTAEVEELFEWLNCMAQMLGRYREPNACIDFS</sequence>
<dbReference type="Proteomes" id="UP000054217">
    <property type="component" value="Unassembled WGS sequence"/>
</dbReference>
<proteinExistence type="predicted"/>